<keyword evidence="2" id="KW-0645">Protease</keyword>
<protein>
    <submittedName>
        <fullName evidence="9">NlpC/P60 family protein</fullName>
    </submittedName>
</protein>
<dbReference type="PROSITE" id="PS51935">
    <property type="entry name" value="NLPC_P60"/>
    <property type="match status" value="1"/>
</dbReference>
<feature type="region of interest" description="Disordered" evidence="6">
    <location>
        <begin position="366"/>
        <end position="406"/>
    </location>
</feature>
<comment type="caution">
    <text evidence="9">The sequence shown here is derived from an EMBL/GenBank/DDBJ whole genome shotgun (WGS) entry which is preliminary data.</text>
</comment>
<evidence type="ECO:0000313" key="9">
    <source>
        <dbReference type="EMBL" id="MFF3338685.1"/>
    </source>
</evidence>
<keyword evidence="4" id="KW-0788">Thiol protease</keyword>
<dbReference type="RefSeq" id="WP_355723468.1">
    <property type="nucleotide sequence ID" value="NZ_JBEXNP010000014.1"/>
</dbReference>
<gene>
    <name evidence="9" type="ORF">ACFYWW_08095</name>
</gene>
<evidence type="ECO:0000256" key="3">
    <source>
        <dbReference type="ARBA" id="ARBA00022801"/>
    </source>
</evidence>
<proteinExistence type="inferred from homology"/>
<feature type="compositionally biased region" description="Basic and acidic residues" evidence="6">
    <location>
        <begin position="180"/>
        <end position="189"/>
    </location>
</feature>
<feature type="signal peptide" evidence="7">
    <location>
        <begin position="1"/>
        <end position="29"/>
    </location>
</feature>
<evidence type="ECO:0000259" key="8">
    <source>
        <dbReference type="PROSITE" id="PS51935"/>
    </source>
</evidence>
<evidence type="ECO:0000313" key="10">
    <source>
        <dbReference type="Proteomes" id="UP001601976"/>
    </source>
</evidence>
<dbReference type="InterPro" id="IPR000064">
    <property type="entry name" value="NLP_P60_dom"/>
</dbReference>
<dbReference type="SUPFAM" id="SSF54001">
    <property type="entry name" value="Cysteine proteinases"/>
    <property type="match status" value="1"/>
</dbReference>
<feature type="chain" id="PRO_5045419949" evidence="7">
    <location>
        <begin position="30"/>
        <end position="406"/>
    </location>
</feature>
<keyword evidence="3" id="KW-0378">Hydrolase</keyword>
<accession>A0ABW6RAY9</accession>
<feature type="coiled-coil region" evidence="5">
    <location>
        <begin position="58"/>
        <end position="88"/>
    </location>
</feature>
<dbReference type="Gene3D" id="3.90.1720.10">
    <property type="entry name" value="endopeptidase domain like (from Nostoc punctiforme)"/>
    <property type="match status" value="1"/>
</dbReference>
<evidence type="ECO:0000256" key="2">
    <source>
        <dbReference type="ARBA" id="ARBA00022670"/>
    </source>
</evidence>
<dbReference type="PANTHER" id="PTHR47359:SF3">
    <property type="entry name" value="NLP_P60 DOMAIN-CONTAINING PROTEIN-RELATED"/>
    <property type="match status" value="1"/>
</dbReference>
<dbReference type="Pfam" id="PF00877">
    <property type="entry name" value="NLPC_P60"/>
    <property type="match status" value="1"/>
</dbReference>
<dbReference type="EMBL" id="JBIAPK010000002">
    <property type="protein sequence ID" value="MFF3338685.1"/>
    <property type="molecule type" value="Genomic_DNA"/>
</dbReference>
<dbReference type="InterPro" id="IPR038765">
    <property type="entry name" value="Papain-like_cys_pep_sf"/>
</dbReference>
<feature type="region of interest" description="Disordered" evidence="6">
    <location>
        <begin position="180"/>
        <end position="199"/>
    </location>
</feature>
<keyword evidence="5" id="KW-0175">Coiled coil</keyword>
<evidence type="ECO:0000256" key="5">
    <source>
        <dbReference type="SAM" id="Coils"/>
    </source>
</evidence>
<comment type="similarity">
    <text evidence="1">Belongs to the peptidase C40 family.</text>
</comment>
<dbReference type="InterPro" id="IPR051794">
    <property type="entry name" value="PG_Endopeptidase_C40"/>
</dbReference>
<sequence>MSGRLAKSVCTVALAAATVLTALPAPATAAVPGAPTPLPPSPPSPAPAPPVALRAPGKATVAELLTELQRLYQRAEEASETYKATEESVKKQLGEVKKVTAGLSRARIALADSRAAAGRLAREQYQGLSGLSPYLRLLLARDPQHALTQGHVLQRAADVRAATIARLESGERRADELATRERSALDKRQTLARKQKRQRDAVRARLGEVETLLASLTEEQLTDLARLEERRTGAAQRDLLTSGALGSPGSAAVRAPSRLGGRALEYAVRQIGKPYVWGAEGPGSFDCSGLTSQAWAHAGREIPRTSQEQWRQLPKVALPDLRPGDLVIYFPKATHVAIYLGKGLVVQAPRPGARVKVSPIAANPLLGAVRPDPQLKPLPSYTPPKLPRGASTGSDSGYESESAPGA</sequence>
<evidence type="ECO:0000256" key="6">
    <source>
        <dbReference type="SAM" id="MobiDB-lite"/>
    </source>
</evidence>
<evidence type="ECO:0000256" key="7">
    <source>
        <dbReference type="SAM" id="SignalP"/>
    </source>
</evidence>
<reference evidence="9 10" key="1">
    <citation type="submission" date="2024-10" db="EMBL/GenBank/DDBJ databases">
        <title>The Natural Products Discovery Center: Release of the First 8490 Sequenced Strains for Exploring Actinobacteria Biosynthetic Diversity.</title>
        <authorList>
            <person name="Kalkreuter E."/>
            <person name="Kautsar S.A."/>
            <person name="Yang D."/>
            <person name="Bader C.D."/>
            <person name="Teijaro C.N."/>
            <person name="Fluegel L."/>
            <person name="Davis C.M."/>
            <person name="Simpson J.R."/>
            <person name="Lauterbach L."/>
            <person name="Steele A.D."/>
            <person name="Gui C."/>
            <person name="Meng S."/>
            <person name="Li G."/>
            <person name="Viehrig K."/>
            <person name="Ye F."/>
            <person name="Su P."/>
            <person name="Kiefer A.F."/>
            <person name="Nichols A."/>
            <person name="Cepeda A.J."/>
            <person name="Yan W."/>
            <person name="Fan B."/>
            <person name="Jiang Y."/>
            <person name="Adhikari A."/>
            <person name="Zheng C.-J."/>
            <person name="Schuster L."/>
            <person name="Cowan T.M."/>
            <person name="Smanski M.J."/>
            <person name="Chevrette M.G."/>
            <person name="De Carvalho L.P.S."/>
            <person name="Shen B."/>
        </authorList>
    </citation>
    <scope>NUCLEOTIDE SEQUENCE [LARGE SCALE GENOMIC DNA]</scope>
    <source>
        <strain evidence="9 10">NPDC003029</strain>
    </source>
</reference>
<feature type="domain" description="NlpC/P60" evidence="8">
    <location>
        <begin position="257"/>
        <end position="378"/>
    </location>
</feature>
<name>A0ABW6RAY9_9ACTN</name>
<organism evidence="9 10">
    <name type="scientific">Streptomyces flavidovirens</name>
    <dbReference type="NCBI Taxonomy" id="67298"/>
    <lineage>
        <taxon>Bacteria</taxon>
        <taxon>Bacillati</taxon>
        <taxon>Actinomycetota</taxon>
        <taxon>Actinomycetes</taxon>
        <taxon>Kitasatosporales</taxon>
        <taxon>Streptomycetaceae</taxon>
        <taxon>Streptomyces</taxon>
    </lineage>
</organism>
<feature type="compositionally biased region" description="Pro residues" evidence="6">
    <location>
        <begin position="374"/>
        <end position="386"/>
    </location>
</feature>
<evidence type="ECO:0000256" key="4">
    <source>
        <dbReference type="ARBA" id="ARBA00022807"/>
    </source>
</evidence>
<dbReference type="PANTHER" id="PTHR47359">
    <property type="entry name" value="PEPTIDOGLYCAN DL-ENDOPEPTIDASE CWLO"/>
    <property type="match status" value="1"/>
</dbReference>
<keyword evidence="7" id="KW-0732">Signal</keyword>
<evidence type="ECO:0000256" key="1">
    <source>
        <dbReference type="ARBA" id="ARBA00007074"/>
    </source>
</evidence>
<dbReference type="Proteomes" id="UP001601976">
    <property type="component" value="Unassembled WGS sequence"/>
</dbReference>
<keyword evidence="10" id="KW-1185">Reference proteome</keyword>